<sequence>MRIFTYGCLVLFIWACSTLVTLAQKGQKAAGPLGECGTVSPSKEAIDAAEQAIFDLKKKLGNKALPGPVSLPIKVHIVRQTNGSGGATVTALNAALTLLNAKYQPVDIQFTQCGPIHYIDNDNFFACDLNLDQPSLVLNNVNDAINLYVTGTLVADGSGLNGVAYFPSGAASSNQMILSTAALSNGETLAHEMGHYLNLYHTHETAKGKELVTRGSGANCTTAGDLVCDTPADPCCYFYNVSTCTYTGTAVDTQANSYTPLVSNIMSYYGGCRTQFTPGQYSRIADGYLYRTSLMQTSGAYVYNTACPVVAAPTNLSAQEGTCSVRLNWTDNSTNENGFIVERSLSPSSGFIAVGTVTSNVTSFTDTSPVAGMATYYRVVAANSSGTVGNTVSVTVAPNNICYCVPGVTNCTLGDDIINFALRSESATLLNQASGCGTNGYSDYSSVSSATLTPGQSYTIAVTNRAQYPEGFAVWIDFNGDKTFADSERVFTSATHSRTAVQTATFTLSLSALAGTTRLRVRQSDDSSPVPTLSCNSYVYGETEDYTVVILPSTATSVASGAWTNSGIWSSGQVPTAAVDVTINAGHTVTVDTPAANVKRLQLNGKLLYQTNSKLRVGQ</sequence>
<dbReference type="SUPFAM" id="SSF49265">
    <property type="entry name" value="Fibronectin type III"/>
    <property type="match status" value="1"/>
</dbReference>
<feature type="chain" id="PRO_5029860431" description="Fibronectin type-III domain-containing protein" evidence="9">
    <location>
        <begin position="24"/>
        <end position="619"/>
    </location>
</feature>
<dbReference type="SUPFAM" id="SSF55486">
    <property type="entry name" value="Metalloproteases ('zincins'), catalytic domain"/>
    <property type="match status" value="2"/>
</dbReference>
<comment type="caution">
    <text evidence="11">The sequence shown here is derived from an EMBL/GenBank/DDBJ whole genome shotgun (WGS) entry which is preliminary data.</text>
</comment>
<dbReference type="InterPro" id="IPR003961">
    <property type="entry name" value="FN3_dom"/>
</dbReference>
<dbReference type="InterPro" id="IPR036116">
    <property type="entry name" value="FN3_sf"/>
</dbReference>
<dbReference type="Pfam" id="PF20009">
    <property type="entry name" value="GEVED"/>
    <property type="match status" value="1"/>
</dbReference>
<dbReference type="GO" id="GO:0046872">
    <property type="term" value="F:metal ion binding"/>
    <property type="evidence" value="ECO:0007669"/>
    <property type="project" value="UniProtKB-KW"/>
</dbReference>
<dbReference type="GO" id="GO:0006508">
    <property type="term" value="P:proteolysis"/>
    <property type="evidence" value="ECO:0007669"/>
    <property type="project" value="UniProtKB-KW"/>
</dbReference>
<keyword evidence="12" id="KW-1185">Reference proteome</keyword>
<evidence type="ECO:0000256" key="6">
    <source>
        <dbReference type="ARBA" id="ARBA00022833"/>
    </source>
</evidence>
<dbReference type="EMBL" id="WELI01000001">
    <property type="protein sequence ID" value="KAB7732771.1"/>
    <property type="molecule type" value="Genomic_DNA"/>
</dbReference>
<evidence type="ECO:0000313" key="12">
    <source>
        <dbReference type="Proteomes" id="UP000488299"/>
    </source>
</evidence>
<comment type="similarity">
    <text evidence="1">Belongs to the peptidase M43B family.</text>
</comment>
<proteinExistence type="inferred from homology"/>
<dbReference type="Gene3D" id="3.40.390.10">
    <property type="entry name" value="Collagenase (Catalytic Domain)"/>
    <property type="match status" value="1"/>
</dbReference>
<evidence type="ECO:0000256" key="4">
    <source>
        <dbReference type="ARBA" id="ARBA00022729"/>
    </source>
</evidence>
<gene>
    <name evidence="11" type="ORF">F5984_02130</name>
</gene>
<dbReference type="Gene3D" id="2.60.40.10">
    <property type="entry name" value="Immunoglobulins"/>
    <property type="match status" value="1"/>
</dbReference>
<feature type="domain" description="Fibronectin type-III" evidence="10">
    <location>
        <begin position="312"/>
        <end position="399"/>
    </location>
</feature>
<evidence type="ECO:0000256" key="3">
    <source>
        <dbReference type="ARBA" id="ARBA00022723"/>
    </source>
</evidence>
<dbReference type="RefSeq" id="WP_152122345.1">
    <property type="nucleotide sequence ID" value="NZ_WELI01000001.1"/>
</dbReference>
<dbReference type="PANTHER" id="PTHR47466:SF1">
    <property type="entry name" value="METALLOPROTEASE MEP1 (AFU_ORTHOLOGUE AFUA_1G07730)-RELATED"/>
    <property type="match status" value="1"/>
</dbReference>
<evidence type="ECO:0000256" key="1">
    <source>
        <dbReference type="ARBA" id="ARBA00008721"/>
    </source>
</evidence>
<keyword evidence="2" id="KW-0645">Protease</keyword>
<dbReference type="Proteomes" id="UP000488299">
    <property type="component" value="Unassembled WGS sequence"/>
</dbReference>
<dbReference type="InterPro" id="IPR013783">
    <property type="entry name" value="Ig-like_fold"/>
</dbReference>
<evidence type="ECO:0000256" key="8">
    <source>
        <dbReference type="ARBA" id="ARBA00023157"/>
    </source>
</evidence>
<keyword evidence="7" id="KW-0482">Metalloprotease</keyword>
<dbReference type="InterPro" id="IPR024079">
    <property type="entry name" value="MetalloPept_cat_dom_sf"/>
</dbReference>
<dbReference type="AlphaFoldDB" id="A0A7J5U533"/>
<organism evidence="11 12">
    <name type="scientific">Rudanella paleaurantiibacter</name>
    <dbReference type="NCBI Taxonomy" id="2614655"/>
    <lineage>
        <taxon>Bacteria</taxon>
        <taxon>Pseudomonadati</taxon>
        <taxon>Bacteroidota</taxon>
        <taxon>Cytophagia</taxon>
        <taxon>Cytophagales</taxon>
        <taxon>Cytophagaceae</taxon>
        <taxon>Rudanella</taxon>
    </lineage>
</organism>
<feature type="signal peptide" evidence="9">
    <location>
        <begin position="1"/>
        <end position="23"/>
    </location>
</feature>
<keyword evidence="8" id="KW-1015">Disulfide bond</keyword>
<keyword evidence="6" id="KW-0862">Zinc</keyword>
<reference evidence="11 12" key="1">
    <citation type="submission" date="2019-10" db="EMBL/GenBank/DDBJ databases">
        <title>Rudanella paleaurantiibacter sp. nov., isolated from sludge.</title>
        <authorList>
            <person name="Xu S.Q."/>
        </authorList>
    </citation>
    <scope>NUCLEOTIDE SEQUENCE [LARGE SCALE GENOMIC DNA]</scope>
    <source>
        <strain evidence="11 12">HX-22-17</strain>
    </source>
</reference>
<evidence type="ECO:0000259" key="10">
    <source>
        <dbReference type="PROSITE" id="PS50853"/>
    </source>
</evidence>
<dbReference type="Pfam" id="PF05572">
    <property type="entry name" value="Peptidase_M43"/>
    <property type="match status" value="1"/>
</dbReference>
<accession>A0A7J5U533</accession>
<keyword evidence="4 9" id="KW-0732">Signal</keyword>
<protein>
    <recommendedName>
        <fullName evidence="10">Fibronectin type-III domain-containing protein</fullName>
    </recommendedName>
</protein>
<evidence type="ECO:0000256" key="5">
    <source>
        <dbReference type="ARBA" id="ARBA00022801"/>
    </source>
</evidence>
<evidence type="ECO:0000256" key="7">
    <source>
        <dbReference type="ARBA" id="ARBA00023049"/>
    </source>
</evidence>
<evidence type="ECO:0000256" key="9">
    <source>
        <dbReference type="SAM" id="SignalP"/>
    </source>
</evidence>
<dbReference type="InterPro" id="IPR008754">
    <property type="entry name" value="Peptidase_M43"/>
</dbReference>
<name>A0A7J5U533_9BACT</name>
<keyword evidence="5" id="KW-0378">Hydrolase</keyword>
<dbReference type="CDD" id="cd00063">
    <property type="entry name" value="FN3"/>
    <property type="match status" value="1"/>
</dbReference>
<evidence type="ECO:0000256" key="2">
    <source>
        <dbReference type="ARBA" id="ARBA00022670"/>
    </source>
</evidence>
<evidence type="ECO:0000313" key="11">
    <source>
        <dbReference type="EMBL" id="KAB7732771.1"/>
    </source>
</evidence>
<dbReference type="PANTHER" id="PTHR47466">
    <property type="match status" value="1"/>
</dbReference>
<dbReference type="PROSITE" id="PS50853">
    <property type="entry name" value="FN3"/>
    <property type="match status" value="1"/>
</dbReference>
<dbReference type="GO" id="GO:0008237">
    <property type="term" value="F:metallopeptidase activity"/>
    <property type="evidence" value="ECO:0007669"/>
    <property type="project" value="UniProtKB-KW"/>
</dbReference>
<keyword evidence="3" id="KW-0479">Metal-binding</keyword>
<dbReference type="InterPro" id="IPR045474">
    <property type="entry name" value="GEVED"/>
</dbReference>